<keyword evidence="7 12" id="KW-0720">Serine protease</keyword>
<dbReference type="GO" id="GO:0006508">
    <property type="term" value="P:proteolysis"/>
    <property type="evidence" value="ECO:0007669"/>
    <property type="project" value="UniProtKB-KW"/>
</dbReference>
<dbReference type="OrthoDB" id="10059102at2759"/>
<dbReference type="InParanoid" id="B4LNQ2"/>
<evidence type="ECO:0000256" key="8">
    <source>
        <dbReference type="ARBA" id="ARBA00023145"/>
    </source>
</evidence>
<dbReference type="eggNOG" id="KOG3627">
    <property type="taxonomic scope" value="Eukaryota"/>
</dbReference>
<dbReference type="FunFam" id="2.40.10.10:FF:000077">
    <property type="entry name" value="Predicted protein"/>
    <property type="match status" value="1"/>
</dbReference>
<dbReference type="Gene3D" id="2.40.10.10">
    <property type="entry name" value="Trypsin-like serine proteases"/>
    <property type="match status" value="1"/>
</dbReference>
<evidence type="ECO:0000313" key="16">
    <source>
        <dbReference type="Proteomes" id="UP000008792"/>
    </source>
</evidence>
<organism evidence="15 16">
    <name type="scientific">Drosophila virilis</name>
    <name type="common">Fruit fly</name>
    <dbReference type="NCBI Taxonomy" id="7244"/>
    <lineage>
        <taxon>Eukaryota</taxon>
        <taxon>Metazoa</taxon>
        <taxon>Ecdysozoa</taxon>
        <taxon>Arthropoda</taxon>
        <taxon>Hexapoda</taxon>
        <taxon>Insecta</taxon>
        <taxon>Pterygota</taxon>
        <taxon>Neoptera</taxon>
        <taxon>Endopterygota</taxon>
        <taxon>Diptera</taxon>
        <taxon>Brachycera</taxon>
        <taxon>Muscomorpha</taxon>
        <taxon>Ephydroidea</taxon>
        <taxon>Drosophilidae</taxon>
        <taxon>Drosophila</taxon>
    </lineage>
</organism>
<dbReference type="HOGENOM" id="CLU_006842_7_0_1"/>
<dbReference type="SMR" id="B4LNQ2"/>
<comment type="subcellular location">
    <subcellularLocation>
        <location evidence="1">Secreted</location>
        <location evidence="1">Extracellular space</location>
    </subcellularLocation>
</comment>
<dbReference type="PANTHER" id="PTHR24276:SF91">
    <property type="entry name" value="AT26814P-RELATED"/>
    <property type="match status" value="1"/>
</dbReference>
<dbReference type="SMART" id="SM00020">
    <property type="entry name" value="Tryp_SPc"/>
    <property type="match status" value="1"/>
</dbReference>
<dbReference type="SUPFAM" id="SSF50494">
    <property type="entry name" value="Trypsin-like serine proteases"/>
    <property type="match status" value="1"/>
</dbReference>
<protein>
    <recommendedName>
        <fullName evidence="11">trypsin</fullName>
        <ecNumber evidence="11">3.4.21.4</ecNumber>
    </recommendedName>
</protein>
<dbReference type="GO" id="GO:0005576">
    <property type="term" value="C:extracellular region"/>
    <property type="evidence" value="ECO:0007669"/>
    <property type="project" value="UniProtKB-SubCell"/>
</dbReference>
<dbReference type="CDD" id="cd00190">
    <property type="entry name" value="Tryp_SPc"/>
    <property type="match status" value="1"/>
</dbReference>
<dbReference type="MEROPS" id="S01.A81"/>
<gene>
    <name evidence="15" type="primary">Dvir\GJ21048</name>
    <name evidence="15" type="ORF">Dvir_GJ21048</name>
</gene>
<dbReference type="Pfam" id="PF00089">
    <property type="entry name" value="Trypsin"/>
    <property type="match status" value="1"/>
</dbReference>
<dbReference type="EC" id="3.4.21.4" evidence="11"/>
<dbReference type="InterPro" id="IPR001314">
    <property type="entry name" value="Peptidase_S1A"/>
</dbReference>
<dbReference type="PRINTS" id="PR00722">
    <property type="entry name" value="CHYMOTRYPSIN"/>
</dbReference>
<keyword evidence="3" id="KW-0964">Secreted</keyword>
<name>B4LNQ2_DROVI</name>
<keyword evidence="9" id="KW-1015">Disulfide bond</keyword>
<evidence type="ECO:0000256" key="6">
    <source>
        <dbReference type="ARBA" id="ARBA00022801"/>
    </source>
</evidence>
<dbReference type="InterPro" id="IPR043504">
    <property type="entry name" value="Peptidase_S1_PA_chymotrypsin"/>
</dbReference>
<dbReference type="KEGG" id="dvi:6625162"/>
<evidence type="ECO:0000256" key="11">
    <source>
        <dbReference type="ARBA" id="ARBA00038868"/>
    </source>
</evidence>
<evidence type="ECO:0000256" key="13">
    <source>
        <dbReference type="SAM" id="SignalP"/>
    </source>
</evidence>
<dbReference type="PhylomeDB" id="B4LNQ2"/>
<dbReference type="PANTHER" id="PTHR24276">
    <property type="entry name" value="POLYSERASE-RELATED"/>
    <property type="match status" value="1"/>
</dbReference>
<sequence length="259" mass="26784">MYCQTLMVLLGLLAAASGAIMPLGLSPQPDGRIVGGSPAAIGAHPWQVSLQRSGAHFCGGSLISRNLVVSAAHCLIKSTVTVSNLRVRAGSNYRFFGGTLSAVSAYKVHEAYNSSTKMYDIALVRLKTKLKLGTNINTIPLASSTPQHGAAATCTGWGSTSYQASSSSTLLYINTRIVGRAECASSSYGYGGTIRATMLCAASSNKDACQGDSGGPLVSGGKLVGIVSWGRNCALPNYPGVYANVAELSAWVAQAQKTI</sequence>
<keyword evidence="16" id="KW-1185">Reference proteome</keyword>
<keyword evidence="6 12" id="KW-0378">Hydrolase</keyword>
<dbReference type="Proteomes" id="UP000008792">
    <property type="component" value="Unassembled WGS sequence"/>
</dbReference>
<dbReference type="AlphaFoldDB" id="B4LNQ2"/>
<evidence type="ECO:0000256" key="5">
    <source>
        <dbReference type="ARBA" id="ARBA00022729"/>
    </source>
</evidence>
<dbReference type="PROSITE" id="PS50240">
    <property type="entry name" value="TRYPSIN_DOM"/>
    <property type="match status" value="1"/>
</dbReference>
<keyword evidence="4 12" id="KW-0645">Protease</keyword>
<reference evidence="15 16" key="1">
    <citation type="journal article" date="2007" name="Nature">
        <title>Evolution of genes and genomes on the Drosophila phylogeny.</title>
        <authorList>
            <consortium name="Drosophila 12 Genomes Consortium"/>
            <person name="Clark A.G."/>
            <person name="Eisen M.B."/>
            <person name="Smith D.R."/>
            <person name="Bergman C.M."/>
            <person name="Oliver B."/>
            <person name="Markow T.A."/>
            <person name="Kaufman T.C."/>
            <person name="Kellis M."/>
            <person name="Gelbart W."/>
            <person name="Iyer V.N."/>
            <person name="Pollard D.A."/>
            <person name="Sackton T.B."/>
            <person name="Larracuente A.M."/>
            <person name="Singh N.D."/>
            <person name="Abad J.P."/>
            <person name="Abt D.N."/>
            <person name="Adryan B."/>
            <person name="Aguade M."/>
            <person name="Akashi H."/>
            <person name="Anderson W.W."/>
            <person name="Aquadro C.F."/>
            <person name="Ardell D.H."/>
            <person name="Arguello R."/>
            <person name="Artieri C.G."/>
            <person name="Barbash D.A."/>
            <person name="Barker D."/>
            <person name="Barsanti P."/>
            <person name="Batterham P."/>
            <person name="Batzoglou S."/>
            <person name="Begun D."/>
            <person name="Bhutkar A."/>
            <person name="Blanco E."/>
            <person name="Bosak S.A."/>
            <person name="Bradley R.K."/>
            <person name="Brand A.D."/>
            <person name="Brent M.R."/>
            <person name="Brooks A.N."/>
            <person name="Brown R.H."/>
            <person name="Butlin R.K."/>
            <person name="Caggese C."/>
            <person name="Calvi B.R."/>
            <person name="Bernardo de Carvalho A."/>
            <person name="Caspi A."/>
            <person name="Castrezana S."/>
            <person name="Celniker S.E."/>
            <person name="Chang J.L."/>
            <person name="Chapple C."/>
            <person name="Chatterji S."/>
            <person name="Chinwalla A."/>
            <person name="Civetta A."/>
            <person name="Clifton S.W."/>
            <person name="Comeron J.M."/>
            <person name="Costello J.C."/>
            <person name="Coyne J.A."/>
            <person name="Daub J."/>
            <person name="David R.G."/>
            <person name="Delcher A.L."/>
            <person name="Delehaunty K."/>
            <person name="Do C.B."/>
            <person name="Ebling H."/>
            <person name="Edwards K."/>
            <person name="Eickbush T."/>
            <person name="Evans J.D."/>
            <person name="Filipski A."/>
            <person name="Findeiss S."/>
            <person name="Freyhult E."/>
            <person name="Fulton L."/>
            <person name="Fulton R."/>
            <person name="Garcia A.C."/>
            <person name="Gardiner A."/>
            <person name="Garfield D.A."/>
            <person name="Garvin B.E."/>
            <person name="Gibson G."/>
            <person name="Gilbert D."/>
            <person name="Gnerre S."/>
            <person name="Godfrey J."/>
            <person name="Good R."/>
            <person name="Gotea V."/>
            <person name="Gravely B."/>
            <person name="Greenberg A.J."/>
            <person name="Griffiths-Jones S."/>
            <person name="Gross S."/>
            <person name="Guigo R."/>
            <person name="Gustafson E.A."/>
            <person name="Haerty W."/>
            <person name="Hahn M.W."/>
            <person name="Halligan D.L."/>
            <person name="Halpern A.L."/>
            <person name="Halter G.M."/>
            <person name="Han M.V."/>
            <person name="Heger A."/>
            <person name="Hillier L."/>
            <person name="Hinrichs A.S."/>
            <person name="Holmes I."/>
            <person name="Hoskins R.A."/>
            <person name="Hubisz M.J."/>
            <person name="Hultmark D."/>
            <person name="Huntley M.A."/>
            <person name="Jaffe D.B."/>
            <person name="Jagadeeshan S."/>
            <person name="Jeck W.R."/>
            <person name="Johnson J."/>
            <person name="Jones C.D."/>
            <person name="Jordan W.C."/>
            <person name="Karpen G.H."/>
            <person name="Kataoka E."/>
            <person name="Keightley P.D."/>
            <person name="Kheradpour P."/>
            <person name="Kirkness E.F."/>
            <person name="Koerich L.B."/>
            <person name="Kristiansen K."/>
            <person name="Kudrna D."/>
            <person name="Kulathinal R.J."/>
            <person name="Kumar S."/>
            <person name="Kwok R."/>
            <person name="Lander E."/>
            <person name="Langley C.H."/>
            <person name="Lapoint R."/>
            <person name="Lazzaro B.P."/>
            <person name="Lee S.J."/>
            <person name="Levesque L."/>
            <person name="Li R."/>
            <person name="Lin C.F."/>
            <person name="Lin M.F."/>
            <person name="Lindblad-Toh K."/>
            <person name="Llopart A."/>
            <person name="Long M."/>
            <person name="Low L."/>
            <person name="Lozovsky E."/>
            <person name="Lu J."/>
            <person name="Luo M."/>
            <person name="Machado C.A."/>
            <person name="Makalowski W."/>
            <person name="Marzo M."/>
            <person name="Matsuda M."/>
            <person name="Matzkin L."/>
            <person name="McAllister B."/>
            <person name="McBride C.S."/>
            <person name="McKernan B."/>
            <person name="McKernan K."/>
            <person name="Mendez-Lago M."/>
            <person name="Minx P."/>
            <person name="Mollenhauer M.U."/>
            <person name="Montooth K."/>
            <person name="Mount S.M."/>
            <person name="Mu X."/>
            <person name="Myers E."/>
            <person name="Negre B."/>
            <person name="Newfeld S."/>
            <person name="Nielsen R."/>
            <person name="Noor M.A."/>
            <person name="O'Grady P."/>
            <person name="Pachter L."/>
            <person name="Papaceit M."/>
            <person name="Parisi M.J."/>
            <person name="Parisi M."/>
            <person name="Parts L."/>
            <person name="Pedersen J.S."/>
            <person name="Pesole G."/>
            <person name="Phillippy A.M."/>
            <person name="Ponting C.P."/>
            <person name="Pop M."/>
            <person name="Porcelli D."/>
            <person name="Powell J.R."/>
            <person name="Prohaska S."/>
            <person name="Pruitt K."/>
            <person name="Puig M."/>
            <person name="Quesneville H."/>
            <person name="Ram K.R."/>
            <person name="Rand D."/>
            <person name="Rasmussen M.D."/>
            <person name="Reed L.K."/>
            <person name="Reenan R."/>
            <person name="Reily A."/>
            <person name="Remington K.A."/>
            <person name="Rieger T.T."/>
            <person name="Ritchie M.G."/>
            <person name="Robin C."/>
            <person name="Rogers Y.H."/>
            <person name="Rohde C."/>
            <person name="Rozas J."/>
            <person name="Rubenfield M.J."/>
            <person name="Ruiz A."/>
            <person name="Russo S."/>
            <person name="Salzberg S.L."/>
            <person name="Sanchez-Gracia A."/>
            <person name="Saranga D.J."/>
            <person name="Sato H."/>
            <person name="Schaeffer S.W."/>
            <person name="Schatz M.C."/>
            <person name="Schlenke T."/>
            <person name="Schwartz R."/>
            <person name="Segarra C."/>
            <person name="Singh R.S."/>
            <person name="Sirot L."/>
            <person name="Sirota M."/>
            <person name="Sisneros N.B."/>
            <person name="Smith C.D."/>
            <person name="Smith T.F."/>
            <person name="Spieth J."/>
            <person name="Stage D.E."/>
            <person name="Stark A."/>
            <person name="Stephan W."/>
            <person name="Strausberg R.L."/>
            <person name="Strempel S."/>
            <person name="Sturgill D."/>
            <person name="Sutton G."/>
            <person name="Sutton G.G."/>
            <person name="Tao W."/>
            <person name="Teichmann S."/>
            <person name="Tobari Y.N."/>
            <person name="Tomimura Y."/>
            <person name="Tsolas J.M."/>
            <person name="Valente V.L."/>
            <person name="Venter E."/>
            <person name="Venter J.C."/>
            <person name="Vicario S."/>
            <person name="Vieira F.G."/>
            <person name="Vilella A.J."/>
            <person name="Villasante A."/>
            <person name="Walenz B."/>
            <person name="Wang J."/>
            <person name="Wasserman M."/>
            <person name="Watts T."/>
            <person name="Wilson D."/>
            <person name="Wilson R.K."/>
            <person name="Wing R.A."/>
            <person name="Wolfner M.F."/>
            <person name="Wong A."/>
            <person name="Wong G.K."/>
            <person name="Wu C.I."/>
            <person name="Wu G."/>
            <person name="Yamamoto D."/>
            <person name="Yang H.P."/>
            <person name="Yang S.P."/>
            <person name="Yorke J.A."/>
            <person name="Yoshida K."/>
            <person name="Zdobnov E."/>
            <person name="Zhang P."/>
            <person name="Zhang Y."/>
            <person name="Zimin A.V."/>
            <person name="Baldwin J."/>
            <person name="Abdouelleil A."/>
            <person name="Abdulkadir J."/>
            <person name="Abebe A."/>
            <person name="Abera B."/>
            <person name="Abreu J."/>
            <person name="Acer S.C."/>
            <person name="Aftuck L."/>
            <person name="Alexander A."/>
            <person name="An P."/>
            <person name="Anderson E."/>
            <person name="Anderson S."/>
            <person name="Arachi H."/>
            <person name="Azer M."/>
            <person name="Bachantsang P."/>
            <person name="Barry A."/>
            <person name="Bayul T."/>
            <person name="Berlin A."/>
            <person name="Bessette D."/>
            <person name="Bloom T."/>
            <person name="Blye J."/>
            <person name="Boguslavskiy L."/>
            <person name="Bonnet C."/>
            <person name="Boukhgalter B."/>
            <person name="Bourzgui I."/>
            <person name="Brown A."/>
            <person name="Cahill P."/>
            <person name="Channer S."/>
            <person name="Cheshatsang Y."/>
            <person name="Chuda L."/>
            <person name="Citroen M."/>
            <person name="Collymore A."/>
            <person name="Cooke P."/>
            <person name="Costello M."/>
            <person name="D'Aco K."/>
            <person name="Daza R."/>
            <person name="De Haan G."/>
            <person name="DeGray S."/>
            <person name="DeMaso C."/>
            <person name="Dhargay N."/>
            <person name="Dooley K."/>
            <person name="Dooley E."/>
            <person name="Doricent M."/>
            <person name="Dorje P."/>
            <person name="Dorjee K."/>
            <person name="Dupes A."/>
            <person name="Elong R."/>
            <person name="Falk J."/>
            <person name="Farina A."/>
            <person name="Faro S."/>
            <person name="Ferguson D."/>
            <person name="Fisher S."/>
            <person name="Foley C.D."/>
            <person name="Franke A."/>
            <person name="Friedrich D."/>
            <person name="Gadbois L."/>
            <person name="Gearin G."/>
            <person name="Gearin C.R."/>
            <person name="Giannoukos G."/>
            <person name="Goode T."/>
            <person name="Graham J."/>
            <person name="Grandbois E."/>
            <person name="Grewal S."/>
            <person name="Gyaltsen K."/>
            <person name="Hafez N."/>
            <person name="Hagos B."/>
            <person name="Hall J."/>
            <person name="Henson C."/>
            <person name="Hollinger A."/>
            <person name="Honan T."/>
            <person name="Huard M.D."/>
            <person name="Hughes L."/>
            <person name="Hurhula B."/>
            <person name="Husby M.E."/>
            <person name="Kamat A."/>
            <person name="Kanga B."/>
            <person name="Kashin S."/>
            <person name="Khazanovich D."/>
            <person name="Kisner P."/>
            <person name="Lance K."/>
            <person name="Lara M."/>
            <person name="Lee W."/>
            <person name="Lennon N."/>
            <person name="Letendre F."/>
            <person name="LeVine R."/>
            <person name="Lipovsky A."/>
            <person name="Liu X."/>
            <person name="Liu J."/>
            <person name="Liu S."/>
            <person name="Lokyitsang T."/>
            <person name="Lokyitsang Y."/>
            <person name="Lubonja R."/>
            <person name="Lui A."/>
            <person name="MacDonald P."/>
            <person name="Magnisalis V."/>
            <person name="Maru K."/>
            <person name="Matthews C."/>
            <person name="McCusker W."/>
            <person name="McDonough S."/>
            <person name="Mehta T."/>
            <person name="Meldrim J."/>
            <person name="Meneus L."/>
            <person name="Mihai O."/>
            <person name="Mihalev A."/>
            <person name="Mihova T."/>
            <person name="Mittelman R."/>
            <person name="Mlenga V."/>
            <person name="Montmayeur A."/>
            <person name="Mulrain L."/>
            <person name="Navidi A."/>
            <person name="Naylor J."/>
            <person name="Negash T."/>
            <person name="Nguyen T."/>
            <person name="Nguyen N."/>
            <person name="Nicol R."/>
            <person name="Norbu C."/>
            <person name="Norbu N."/>
            <person name="Novod N."/>
            <person name="O'Neill B."/>
            <person name="Osman S."/>
            <person name="Markiewicz E."/>
            <person name="Oyono O.L."/>
            <person name="Patti C."/>
            <person name="Phunkhang P."/>
            <person name="Pierre F."/>
            <person name="Priest M."/>
            <person name="Raghuraman S."/>
            <person name="Rege F."/>
            <person name="Reyes R."/>
            <person name="Rise C."/>
            <person name="Rogov P."/>
            <person name="Ross K."/>
            <person name="Ryan E."/>
            <person name="Settipalli S."/>
            <person name="Shea T."/>
            <person name="Sherpa N."/>
            <person name="Shi L."/>
            <person name="Shih D."/>
            <person name="Sparrow T."/>
            <person name="Spaulding J."/>
            <person name="Stalker J."/>
            <person name="Stange-Thomann N."/>
            <person name="Stavropoulos S."/>
            <person name="Stone C."/>
            <person name="Strader C."/>
            <person name="Tesfaye S."/>
            <person name="Thomson T."/>
            <person name="Thoulutsang Y."/>
            <person name="Thoulutsang D."/>
            <person name="Topham K."/>
            <person name="Topping I."/>
            <person name="Tsamla T."/>
            <person name="Vassiliev H."/>
            <person name="Vo A."/>
            <person name="Wangchuk T."/>
            <person name="Wangdi T."/>
            <person name="Weiand M."/>
            <person name="Wilkinson J."/>
            <person name="Wilson A."/>
            <person name="Yadav S."/>
            <person name="Young G."/>
            <person name="Yu Q."/>
            <person name="Zembek L."/>
            <person name="Zhong D."/>
            <person name="Zimmer A."/>
            <person name="Zwirko Z."/>
            <person name="Jaffe D.B."/>
            <person name="Alvarez P."/>
            <person name="Brockman W."/>
            <person name="Butler J."/>
            <person name="Chin C."/>
            <person name="Gnerre S."/>
            <person name="Grabherr M."/>
            <person name="Kleber M."/>
            <person name="Mauceli E."/>
            <person name="MacCallum I."/>
        </authorList>
    </citation>
    <scope>NUCLEOTIDE SEQUENCE [LARGE SCALE GENOMIC DNA]</scope>
    <source>
        <strain evidence="16">Tucson 15010-1051.87</strain>
    </source>
</reference>
<feature type="domain" description="Peptidase S1" evidence="14">
    <location>
        <begin position="33"/>
        <end position="257"/>
    </location>
</feature>
<dbReference type="InterPro" id="IPR050430">
    <property type="entry name" value="Peptidase_S1"/>
</dbReference>
<feature type="signal peptide" evidence="13">
    <location>
        <begin position="1"/>
        <end position="18"/>
    </location>
</feature>
<dbReference type="GO" id="GO:0004252">
    <property type="term" value="F:serine-type endopeptidase activity"/>
    <property type="evidence" value="ECO:0007669"/>
    <property type="project" value="UniProtKB-EC"/>
</dbReference>
<evidence type="ECO:0000256" key="2">
    <source>
        <dbReference type="ARBA" id="ARBA00007664"/>
    </source>
</evidence>
<evidence type="ECO:0000256" key="1">
    <source>
        <dbReference type="ARBA" id="ARBA00004239"/>
    </source>
</evidence>
<dbReference type="InterPro" id="IPR001254">
    <property type="entry name" value="Trypsin_dom"/>
</dbReference>
<dbReference type="STRING" id="7244.B4LNQ2"/>
<evidence type="ECO:0000256" key="10">
    <source>
        <dbReference type="ARBA" id="ARBA00036320"/>
    </source>
</evidence>
<dbReference type="OMA" id="RSGAHFC"/>
<dbReference type="PROSITE" id="PS00134">
    <property type="entry name" value="TRYPSIN_HIS"/>
    <property type="match status" value="1"/>
</dbReference>
<dbReference type="EMBL" id="CH940648">
    <property type="protein sequence ID" value="EDW60122.1"/>
    <property type="molecule type" value="Genomic_DNA"/>
</dbReference>
<evidence type="ECO:0000259" key="14">
    <source>
        <dbReference type="PROSITE" id="PS50240"/>
    </source>
</evidence>
<dbReference type="InterPro" id="IPR009003">
    <property type="entry name" value="Peptidase_S1_PA"/>
</dbReference>
<dbReference type="InterPro" id="IPR018114">
    <property type="entry name" value="TRYPSIN_HIS"/>
</dbReference>
<keyword evidence="5 13" id="KW-0732">Signal</keyword>
<comment type="catalytic activity">
    <reaction evidence="10">
        <text>Preferential cleavage: Arg-|-Xaa, Lys-|-Xaa.</text>
        <dbReference type="EC" id="3.4.21.4"/>
    </reaction>
</comment>
<proteinExistence type="inferred from homology"/>
<evidence type="ECO:0000313" key="15">
    <source>
        <dbReference type="EMBL" id="EDW60122.1"/>
    </source>
</evidence>
<evidence type="ECO:0000256" key="4">
    <source>
        <dbReference type="ARBA" id="ARBA00022670"/>
    </source>
</evidence>
<evidence type="ECO:0000256" key="3">
    <source>
        <dbReference type="ARBA" id="ARBA00022525"/>
    </source>
</evidence>
<dbReference type="PROSITE" id="PS00135">
    <property type="entry name" value="TRYPSIN_SER"/>
    <property type="match status" value="1"/>
</dbReference>
<comment type="similarity">
    <text evidence="2">Belongs to the peptidase S1 family.</text>
</comment>
<feature type="chain" id="PRO_5002812907" description="trypsin" evidence="13">
    <location>
        <begin position="19"/>
        <end position="259"/>
    </location>
</feature>
<dbReference type="InterPro" id="IPR033116">
    <property type="entry name" value="TRYPSIN_SER"/>
</dbReference>
<evidence type="ECO:0000256" key="9">
    <source>
        <dbReference type="ARBA" id="ARBA00023157"/>
    </source>
</evidence>
<evidence type="ECO:0000256" key="12">
    <source>
        <dbReference type="RuleBase" id="RU363034"/>
    </source>
</evidence>
<keyword evidence="8" id="KW-0865">Zymogen</keyword>
<evidence type="ECO:0000256" key="7">
    <source>
        <dbReference type="ARBA" id="ARBA00022825"/>
    </source>
</evidence>
<accession>B4LNQ2</accession>